<dbReference type="GO" id="GO:0003824">
    <property type="term" value="F:catalytic activity"/>
    <property type="evidence" value="ECO:0007669"/>
    <property type="project" value="InterPro"/>
</dbReference>
<gene>
    <name evidence="3" type="ORF">THAOC_07170</name>
</gene>
<proteinExistence type="predicted"/>
<dbReference type="EMBL" id="AGNL01007285">
    <property type="protein sequence ID" value="EJK71395.1"/>
    <property type="molecule type" value="Genomic_DNA"/>
</dbReference>
<protein>
    <recommendedName>
        <fullName evidence="2">MOSC domain-containing protein</fullName>
    </recommendedName>
</protein>
<dbReference type="eggNOG" id="ENOG502SNW3">
    <property type="taxonomic scope" value="Eukaryota"/>
</dbReference>
<evidence type="ECO:0000313" key="3">
    <source>
        <dbReference type="EMBL" id="EJK71395.1"/>
    </source>
</evidence>
<reference evidence="3 4" key="1">
    <citation type="journal article" date="2012" name="Genome Biol.">
        <title>Genome and low-iron response of an oceanic diatom adapted to chronic iron limitation.</title>
        <authorList>
            <person name="Lommer M."/>
            <person name="Specht M."/>
            <person name="Roy A.S."/>
            <person name="Kraemer L."/>
            <person name="Andreson R."/>
            <person name="Gutowska M.A."/>
            <person name="Wolf J."/>
            <person name="Bergner S.V."/>
            <person name="Schilhabel M.B."/>
            <person name="Klostermeier U.C."/>
            <person name="Beiko R.G."/>
            <person name="Rosenstiel P."/>
            <person name="Hippler M."/>
            <person name="Laroche J."/>
        </authorList>
    </citation>
    <scope>NUCLEOTIDE SEQUENCE [LARGE SCALE GENOMIC DNA]</scope>
    <source>
        <strain evidence="3 4">CCMP1005</strain>
    </source>
</reference>
<evidence type="ECO:0000259" key="2">
    <source>
        <dbReference type="PROSITE" id="PS51340"/>
    </source>
</evidence>
<dbReference type="GO" id="GO:0030151">
    <property type="term" value="F:molybdenum ion binding"/>
    <property type="evidence" value="ECO:0007669"/>
    <property type="project" value="InterPro"/>
</dbReference>
<name>K0T0Y5_THAOC</name>
<dbReference type="InterPro" id="IPR005302">
    <property type="entry name" value="MoCF_Sase_C"/>
</dbReference>
<dbReference type="GO" id="GO:0030170">
    <property type="term" value="F:pyridoxal phosphate binding"/>
    <property type="evidence" value="ECO:0007669"/>
    <property type="project" value="InterPro"/>
</dbReference>
<dbReference type="AlphaFoldDB" id="K0T0Y5"/>
<feature type="chain" id="PRO_5003838158" description="MOSC domain-containing protein" evidence="1">
    <location>
        <begin position="27"/>
        <end position="297"/>
    </location>
</feature>
<dbReference type="Pfam" id="PF03473">
    <property type="entry name" value="MOSC"/>
    <property type="match status" value="1"/>
</dbReference>
<evidence type="ECO:0000313" key="4">
    <source>
        <dbReference type="Proteomes" id="UP000266841"/>
    </source>
</evidence>
<dbReference type="SUPFAM" id="SSF50800">
    <property type="entry name" value="PK beta-barrel domain-like"/>
    <property type="match status" value="1"/>
</dbReference>
<accession>K0T0Y5</accession>
<keyword evidence="4" id="KW-1185">Reference proteome</keyword>
<dbReference type="InterPro" id="IPR011037">
    <property type="entry name" value="Pyrv_Knase-like_insert_dom_sf"/>
</dbReference>
<feature type="signal peptide" evidence="1">
    <location>
        <begin position="1"/>
        <end position="26"/>
    </location>
</feature>
<dbReference type="PROSITE" id="PS51340">
    <property type="entry name" value="MOSC"/>
    <property type="match status" value="1"/>
</dbReference>
<organism evidence="3 4">
    <name type="scientific">Thalassiosira oceanica</name>
    <name type="common">Marine diatom</name>
    <dbReference type="NCBI Taxonomy" id="159749"/>
    <lineage>
        <taxon>Eukaryota</taxon>
        <taxon>Sar</taxon>
        <taxon>Stramenopiles</taxon>
        <taxon>Ochrophyta</taxon>
        <taxon>Bacillariophyta</taxon>
        <taxon>Coscinodiscophyceae</taxon>
        <taxon>Thalassiosirophycidae</taxon>
        <taxon>Thalassiosirales</taxon>
        <taxon>Thalassiosiraceae</taxon>
        <taxon>Thalassiosira</taxon>
    </lineage>
</organism>
<dbReference type="OrthoDB" id="5390at2759"/>
<sequence>MPIHHFSGVVALLAAILLCHHEAVISSRWSSSSAFHQGFAPWRLLGRSRQERTDDPRRECVETRVLDTDTNNPSITALNMGFFWATTKANSVSTKESPSQRKGKVTRTAARAYQVGGGSIPTSRLYTTRKDSSSSVRVTDEGVMGDYNHYRTVALKSTGDRALSILTEDVNSLIKTIDNGFYEKRYREGDLGENVLVDGVDFDFFTIGKTYRFTSQPEGAVASPDDVMIKITEPMEACANLCKLPYINDPSIEQPKEKIARCKLIIEALNQMPGLRGWYAKIIHPGTIRVGDRLAAI</sequence>
<evidence type="ECO:0000256" key="1">
    <source>
        <dbReference type="SAM" id="SignalP"/>
    </source>
</evidence>
<dbReference type="Gene3D" id="2.40.33.20">
    <property type="entry name" value="PK beta-barrel domain-like"/>
    <property type="match status" value="1"/>
</dbReference>
<comment type="caution">
    <text evidence="3">The sequence shown here is derived from an EMBL/GenBank/DDBJ whole genome shotgun (WGS) entry which is preliminary data.</text>
</comment>
<dbReference type="Proteomes" id="UP000266841">
    <property type="component" value="Unassembled WGS sequence"/>
</dbReference>
<keyword evidence="1" id="KW-0732">Signal</keyword>
<feature type="domain" description="MOSC" evidence="2">
    <location>
        <begin position="130"/>
        <end position="297"/>
    </location>
</feature>